<organism evidence="1 2">
    <name type="scientific">Aquibium carbonis</name>
    <dbReference type="NCBI Taxonomy" id="2495581"/>
    <lineage>
        <taxon>Bacteria</taxon>
        <taxon>Pseudomonadati</taxon>
        <taxon>Pseudomonadota</taxon>
        <taxon>Alphaproteobacteria</taxon>
        <taxon>Hyphomicrobiales</taxon>
        <taxon>Phyllobacteriaceae</taxon>
        <taxon>Aquibium</taxon>
    </lineage>
</organism>
<evidence type="ECO:0000313" key="2">
    <source>
        <dbReference type="Proteomes" id="UP000278398"/>
    </source>
</evidence>
<gene>
    <name evidence="1" type="ORF">EJC49_02365</name>
</gene>
<accession>A0A3R9YHP9</accession>
<proteinExistence type="predicted"/>
<protein>
    <recommendedName>
        <fullName evidence="3">DUF1127 domain-containing protein</fullName>
    </recommendedName>
</protein>
<dbReference type="EMBL" id="RWKW01000005">
    <property type="protein sequence ID" value="RST88004.1"/>
    <property type="molecule type" value="Genomic_DNA"/>
</dbReference>
<comment type="caution">
    <text evidence="1">The sequence shown here is derived from an EMBL/GenBank/DDBJ whole genome shotgun (WGS) entry which is preliminary data.</text>
</comment>
<reference evidence="1 2" key="1">
    <citation type="submission" date="2018-12" db="EMBL/GenBank/DDBJ databases">
        <title>Mesorhizobium carbonis sp. nov., isolated from coal mine water.</title>
        <authorList>
            <person name="Xin W."/>
            <person name="Xu Z."/>
            <person name="Xiang F."/>
            <person name="Zhang J."/>
            <person name="Xi L."/>
            <person name="Liu J."/>
        </authorList>
    </citation>
    <scope>NUCLEOTIDE SEQUENCE [LARGE SCALE GENOMIC DNA]</scope>
    <source>
        <strain evidence="1 2">B2.3</strain>
    </source>
</reference>
<evidence type="ECO:0008006" key="3">
    <source>
        <dbReference type="Google" id="ProtNLM"/>
    </source>
</evidence>
<dbReference type="RefSeq" id="WP_126697859.1">
    <property type="nucleotide sequence ID" value="NZ_RWKW01000005.1"/>
</dbReference>
<name>A0A3R9YHP9_9HYPH</name>
<sequence>MPTRISRYPAKLATLWIRIAPLLARRRPRRPSLATKLDKRLLDDVGLTEEDVLGVEGRYWREWERSQRSWNL</sequence>
<evidence type="ECO:0000313" key="1">
    <source>
        <dbReference type="EMBL" id="RST88004.1"/>
    </source>
</evidence>
<dbReference type="AlphaFoldDB" id="A0A3R9YHP9"/>
<keyword evidence="2" id="KW-1185">Reference proteome</keyword>
<dbReference type="Proteomes" id="UP000278398">
    <property type="component" value="Unassembled WGS sequence"/>
</dbReference>